<proteinExistence type="predicted"/>
<accession>A0A6G0VXU6</accession>
<organism evidence="1 2">
    <name type="scientific">Aphis craccivora</name>
    <name type="common">Cowpea aphid</name>
    <dbReference type="NCBI Taxonomy" id="307492"/>
    <lineage>
        <taxon>Eukaryota</taxon>
        <taxon>Metazoa</taxon>
        <taxon>Ecdysozoa</taxon>
        <taxon>Arthropoda</taxon>
        <taxon>Hexapoda</taxon>
        <taxon>Insecta</taxon>
        <taxon>Pterygota</taxon>
        <taxon>Neoptera</taxon>
        <taxon>Paraneoptera</taxon>
        <taxon>Hemiptera</taxon>
        <taxon>Sternorrhyncha</taxon>
        <taxon>Aphidomorpha</taxon>
        <taxon>Aphidoidea</taxon>
        <taxon>Aphididae</taxon>
        <taxon>Aphidini</taxon>
        <taxon>Aphis</taxon>
        <taxon>Aphis</taxon>
    </lineage>
</organism>
<dbReference type="Proteomes" id="UP000478052">
    <property type="component" value="Unassembled WGS sequence"/>
</dbReference>
<dbReference type="AlphaFoldDB" id="A0A6G0VXU6"/>
<reference evidence="1 2" key="1">
    <citation type="submission" date="2019-08" db="EMBL/GenBank/DDBJ databases">
        <title>Whole genome of Aphis craccivora.</title>
        <authorList>
            <person name="Voronova N.V."/>
            <person name="Shulinski R.S."/>
            <person name="Bandarenka Y.V."/>
            <person name="Zhorov D.G."/>
            <person name="Warner D."/>
        </authorList>
    </citation>
    <scope>NUCLEOTIDE SEQUENCE [LARGE SCALE GENOMIC DNA]</scope>
    <source>
        <strain evidence="1">180601</strain>
        <tissue evidence="1">Whole Body</tissue>
    </source>
</reference>
<comment type="caution">
    <text evidence="1">The sequence shown here is derived from an EMBL/GenBank/DDBJ whole genome shotgun (WGS) entry which is preliminary data.</text>
</comment>
<sequence length="182" mass="20999">MNNFIRAKQKLKIALQLSETEDLNSEIDEVLSKKKNAESLLLKGIKSQTTKVSSFSIPPLPKDPFKLLPVLDADHKRVGKNTRCKIIFLNNEFCRKNIVHLYSPSTSKQDWSVDRTYIEENTEVYKFPKQNKHICNSPSFTQNSFLNNKNNLYLNQLKLYSPISEINITKNTENDLMASPYS</sequence>
<gene>
    <name evidence="1" type="ORF">FWK35_00021672</name>
</gene>
<dbReference type="EMBL" id="VUJU01011508">
    <property type="protein sequence ID" value="KAF0710842.1"/>
    <property type="molecule type" value="Genomic_DNA"/>
</dbReference>
<evidence type="ECO:0000313" key="2">
    <source>
        <dbReference type="Proteomes" id="UP000478052"/>
    </source>
</evidence>
<evidence type="ECO:0000313" key="1">
    <source>
        <dbReference type="EMBL" id="KAF0710842.1"/>
    </source>
</evidence>
<name>A0A6G0VXU6_APHCR</name>
<protein>
    <submittedName>
        <fullName evidence="1">DUF4806 domain-containing protein</fullName>
    </submittedName>
</protein>
<keyword evidence="2" id="KW-1185">Reference proteome</keyword>